<name>A0A2S1P8S9_STRSO</name>
<protein>
    <submittedName>
        <fullName evidence="8">StmF1</fullName>
    </submittedName>
</protein>
<reference evidence="8" key="1">
    <citation type="journal article" date="2018" name="Org. Lett.">
        <title>Discovery, Biosynthesis, and Heterologous Production of Streptoseomycin, an Anti-Microaerophilic Bacteria Macrodilactone.</title>
        <authorList>
            <person name="Zhang B."/>
            <person name="Wang K.B."/>
            <person name="Wang W."/>
            <person name="Bi S.F."/>
            <person name="Mei Y.N."/>
            <person name="Deng X.Z."/>
            <person name="Jiao R.H."/>
            <person name="Tan R.X."/>
            <person name="Ge H.M."/>
        </authorList>
    </citation>
    <scope>NUCLEOTIDE SEQUENCE</scope>
    <source>
        <strain evidence="8">A01</strain>
    </source>
</reference>
<evidence type="ECO:0000313" key="8">
    <source>
        <dbReference type="EMBL" id="AWH12935.1"/>
    </source>
</evidence>
<evidence type="ECO:0000256" key="4">
    <source>
        <dbReference type="ARBA" id="ARBA00022982"/>
    </source>
</evidence>
<evidence type="ECO:0000256" key="5">
    <source>
        <dbReference type="ARBA" id="ARBA00023004"/>
    </source>
</evidence>
<dbReference type="SUPFAM" id="SSF54862">
    <property type="entry name" value="4Fe-4S ferredoxins"/>
    <property type="match status" value="1"/>
</dbReference>
<dbReference type="Pfam" id="PF13459">
    <property type="entry name" value="Fer4_15"/>
    <property type="match status" value="1"/>
</dbReference>
<accession>A0A2S1P8S9</accession>
<dbReference type="InterPro" id="IPR051269">
    <property type="entry name" value="Fe-S_cluster_ET"/>
</dbReference>
<proteinExistence type="predicted"/>
<keyword evidence="5" id="KW-0408">Iron</keyword>
<keyword evidence="7" id="KW-0003">3Fe-4S</keyword>
<keyword evidence="6" id="KW-0411">Iron-sulfur</keyword>
<keyword evidence="3" id="KW-0479">Metal-binding</keyword>
<evidence type="ECO:0000256" key="3">
    <source>
        <dbReference type="ARBA" id="ARBA00022723"/>
    </source>
</evidence>
<evidence type="ECO:0000256" key="2">
    <source>
        <dbReference type="ARBA" id="ARBA00022448"/>
    </source>
</evidence>
<keyword evidence="4" id="KW-0249">Electron transport</keyword>
<evidence type="ECO:0000256" key="7">
    <source>
        <dbReference type="ARBA" id="ARBA00023291"/>
    </source>
</evidence>
<organism evidence="8">
    <name type="scientific">Streptomyces seoulensis</name>
    <dbReference type="NCBI Taxonomy" id="73044"/>
    <lineage>
        <taxon>Bacteria</taxon>
        <taxon>Bacillati</taxon>
        <taxon>Actinomycetota</taxon>
        <taxon>Actinomycetes</taxon>
        <taxon>Kitasatosporales</taxon>
        <taxon>Streptomycetaceae</taxon>
        <taxon>Streptomyces</taxon>
    </lineage>
</organism>
<dbReference type="GO" id="GO:0046872">
    <property type="term" value="F:metal ion binding"/>
    <property type="evidence" value="ECO:0007669"/>
    <property type="project" value="UniProtKB-KW"/>
</dbReference>
<dbReference type="Gene3D" id="3.30.70.20">
    <property type="match status" value="1"/>
</dbReference>
<dbReference type="PANTHER" id="PTHR36923">
    <property type="entry name" value="FERREDOXIN"/>
    <property type="match status" value="1"/>
</dbReference>
<dbReference type="EMBL" id="MG891745">
    <property type="protein sequence ID" value="AWH12935.1"/>
    <property type="molecule type" value="Genomic_DNA"/>
</dbReference>
<comment type="cofactor">
    <cofactor evidence="1">
        <name>[3Fe-4S] cluster</name>
        <dbReference type="ChEBI" id="CHEBI:21137"/>
    </cofactor>
</comment>
<sequence length="67" mass="7283">MRIELDADKCQGHLRCMDLAPELFDCGDLGYGTLRSSGPVPEELEPAARRCAANCPERAISIHPANT</sequence>
<evidence type="ECO:0000256" key="1">
    <source>
        <dbReference type="ARBA" id="ARBA00001927"/>
    </source>
</evidence>
<evidence type="ECO:0000256" key="6">
    <source>
        <dbReference type="ARBA" id="ARBA00023014"/>
    </source>
</evidence>
<dbReference type="PANTHER" id="PTHR36923:SF3">
    <property type="entry name" value="FERREDOXIN"/>
    <property type="match status" value="1"/>
</dbReference>
<keyword evidence="2" id="KW-0813">Transport</keyword>
<dbReference type="AlphaFoldDB" id="A0A2S1P8S9"/>
<dbReference type="GO" id="GO:0051538">
    <property type="term" value="F:3 iron, 4 sulfur cluster binding"/>
    <property type="evidence" value="ECO:0007669"/>
    <property type="project" value="UniProtKB-KW"/>
</dbReference>